<reference evidence="4" key="1">
    <citation type="submission" date="2017-11" db="EMBL/GenBank/DDBJ databases">
        <title>Otitis media/interna in a cat caused by the recently described species Corynebacterium provencense.</title>
        <authorList>
            <person name="Kittl S."/>
            <person name="Brodard I."/>
            <person name="Rychener L."/>
            <person name="Jores J."/>
            <person name="Roosje P."/>
            <person name="Gobeli Brawand S."/>
        </authorList>
    </citation>
    <scope>NUCLEOTIDE SEQUENCE [LARGE SCALE GENOMIC DNA]</scope>
    <source>
        <strain evidence="4">17KM38</strain>
    </source>
</reference>
<dbReference type="InterPro" id="IPR036390">
    <property type="entry name" value="WH_DNA-bd_sf"/>
</dbReference>
<evidence type="ECO:0008006" key="5">
    <source>
        <dbReference type="Google" id="ProtNLM"/>
    </source>
</evidence>
<dbReference type="SUPFAM" id="SSF46785">
    <property type="entry name" value="Winged helix' DNA-binding domain"/>
    <property type="match status" value="1"/>
</dbReference>
<dbReference type="Pfam" id="PF13280">
    <property type="entry name" value="WYL"/>
    <property type="match status" value="1"/>
</dbReference>
<dbReference type="PANTHER" id="PTHR34580">
    <property type="match status" value="1"/>
</dbReference>
<proteinExistence type="predicted"/>
<feature type="domain" description="Helix-turn-helix type 11" evidence="1">
    <location>
        <begin position="6"/>
        <end position="57"/>
    </location>
</feature>
<accession>A0A2Z3YP31</accession>
<dbReference type="STRING" id="1737425.GCA_900049755_01951"/>
<dbReference type="PANTHER" id="PTHR34580:SF3">
    <property type="entry name" value="PROTEIN PAFB"/>
    <property type="match status" value="1"/>
</dbReference>
<dbReference type="KEGG" id="cpre:Csp1_14470"/>
<dbReference type="Pfam" id="PF08279">
    <property type="entry name" value="HTH_11"/>
    <property type="match status" value="1"/>
</dbReference>
<dbReference type="Proteomes" id="UP000247696">
    <property type="component" value="Chromosome"/>
</dbReference>
<protein>
    <recommendedName>
        <fullName evidence="5">HTH deoR-type domain-containing protein</fullName>
    </recommendedName>
</protein>
<evidence type="ECO:0000313" key="3">
    <source>
        <dbReference type="EMBL" id="AWT26236.1"/>
    </source>
</evidence>
<dbReference type="AlphaFoldDB" id="A0A2Z3YP31"/>
<dbReference type="EMBL" id="CP024988">
    <property type="protein sequence ID" value="AWT26236.1"/>
    <property type="molecule type" value="Genomic_DNA"/>
</dbReference>
<dbReference type="Gene3D" id="1.10.10.10">
    <property type="entry name" value="Winged helix-like DNA-binding domain superfamily/Winged helix DNA-binding domain"/>
    <property type="match status" value="1"/>
</dbReference>
<dbReference type="InterPro" id="IPR036388">
    <property type="entry name" value="WH-like_DNA-bd_sf"/>
</dbReference>
<feature type="domain" description="WYL" evidence="2">
    <location>
        <begin position="112"/>
        <end position="177"/>
    </location>
</feature>
<dbReference type="PROSITE" id="PS52050">
    <property type="entry name" value="WYL"/>
    <property type="match status" value="1"/>
</dbReference>
<dbReference type="InterPro" id="IPR013196">
    <property type="entry name" value="HTH_11"/>
</dbReference>
<sequence length="285" mass="31368">MTRTTRLFRLLDLLAGGTPWSTDRLCTLLDVPARTLRRDIAELREVGYDIVGVPGPGGHYRLSADSRLHGAPPPVRPTRHGTATDATWAGSPATSDAVEVDTRVPGVPDSRLAVLTAAAEEHHEVTFTHRGRDATSARTVEPVRLVLLDGRWYLHGWDRDRRDWRTFRIDRIDDVTVTGNRFIPAPLPGKDATGLLRERFRGRRTVEVVLDLSADPVTAAARLHRVDGTLEALEGGRGTRYTALVDSYEWLLTVLLLSDVDFTVVGPAGFRSAVAAVAERFGRAL</sequence>
<dbReference type="InterPro" id="IPR026881">
    <property type="entry name" value="WYL_dom"/>
</dbReference>
<dbReference type="InterPro" id="IPR051534">
    <property type="entry name" value="CBASS_pafABC_assoc_protein"/>
</dbReference>
<organism evidence="3 4">
    <name type="scientific">Corynebacterium provencense</name>
    <dbReference type="NCBI Taxonomy" id="1737425"/>
    <lineage>
        <taxon>Bacteria</taxon>
        <taxon>Bacillati</taxon>
        <taxon>Actinomycetota</taxon>
        <taxon>Actinomycetes</taxon>
        <taxon>Mycobacteriales</taxon>
        <taxon>Corynebacteriaceae</taxon>
        <taxon>Corynebacterium</taxon>
    </lineage>
</organism>
<evidence type="ECO:0000259" key="1">
    <source>
        <dbReference type="Pfam" id="PF08279"/>
    </source>
</evidence>
<evidence type="ECO:0000259" key="2">
    <source>
        <dbReference type="Pfam" id="PF13280"/>
    </source>
</evidence>
<dbReference type="RefSeq" id="WP_066587630.1">
    <property type="nucleotide sequence ID" value="NZ_CABKVS010000002.1"/>
</dbReference>
<keyword evidence="4" id="KW-1185">Reference proteome</keyword>
<name>A0A2Z3YP31_9CORY</name>
<evidence type="ECO:0000313" key="4">
    <source>
        <dbReference type="Proteomes" id="UP000247696"/>
    </source>
</evidence>
<gene>
    <name evidence="3" type="ORF">Csp1_14470</name>
</gene>